<feature type="active site" description="Proton donor" evidence="5">
    <location>
        <position position="235"/>
    </location>
</feature>
<dbReference type="InterPro" id="IPR018016">
    <property type="entry name" value="Nucleoside_phosphorylase_CS"/>
</dbReference>
<evidence type="ECO:0000256" key="2">
    <source>
        <dbReference type="ARBA" id="ARBA00022676"/>
    </source>
</evidence>
<dbReference type="Gene3D" id="3.40.50.1580">
    <property type="entry name" value="Nucleoside phosphorylase domain"/>
    <property type="match status" value="1"/>
</dbReference>
<keyword evidence="2 5" id="KW-0328">Glycosyltransferase</keyword>
<dbReference type="InterPro" id="IPR004402">
    <property type="entry name" value="DeoD-type"/>
</dbReference>
<gene>
    <name evidence="5" type="primary">deoD</name>
</gene>
<dbReference type="GO" id="GO:0006152">
    <property type="term" value="P:purine nucleoside catabolic process"/>
    <property type="evidence" value="ECO:0007669"/>
    <property type="project" value="TreeGrafter"/>
</dbReference>
<protein>
    <recommendedName>
        <fullName evidence="5">Purine nucleoside phosphorylase DeoD-type</fullName>
        <shortName evidence="5">PNP</shortName>
        <ecNumber evidence="5">2.4.2.1</ecNumber>
    </recommendedName>
</protein>
<comment type="similarity">
    <text evidence="1 5">Belongs to the PNP/UDP phosphorylase family.</text>
</comment>
<feature type="binding site" evidence="5">
    <location>
        <position position="36"/>
    </location>
    <ligand>
        <name>a purine D-ribonucleoside</name>
        <dbReference type="ChEBI" id="CHEBI:142355"/>
        <note>ligand shared between dimeric partners</note>
    </ligand>
</feature>
<dbReference type="NCBIfam" id="NF009914">
    <property type="entry name" value="PRK13374.1"/>
    <property type="match status" value="1"/>
</dbReference>
<dbReference type="NCBIfam" id="NF004489">
    <property type="entry name" value="PRK05819.1"/>
    <property type="match status" value="1"/>
</dbReference>
<feature type="binding site" description="in other chain" evidence="5">
    <location>
        <begin position="234"/>
        <end position="235"/>
    </location>
    <ligand>
        <name>a purine D-ribonucleoside</name>
        <dbReference type="ChEBI" id="CHEBI:142355"/>
        <note>ligand shared between dimeric partners</note>
    </ligand>
</feature>
<comment type="catalytic activity">
    <reaction evidence="5">
        <text>a purine D-ribonucleoside + phosphate = a purine nucleobase + alpha-D-ribose 1-phosphate</text>
        <dbReference type="Rhea" id="RHEA:19805"/>
        <dbReference type="ChEBI" id="CHEBI:26386"/>
        <dbReference type="ChEBI" id="CHEBI:43474"/>
        <dbReference type="ChEBI" id="CHEBI:57720"/>
        <dbReference type="ChEBI" id="CHEBI:142355"/>
        <dbReference type="EC" id="2.4.2.1"/>
    </reaction>
</comment>
<dbReference type="PROSITE" id="PS01232">
    <property type="entry name" value="PNP_UDP_1"/>
    <property type="match status" value="1"/>
</dbReference>
<feature type="binding site" description="in other chain" evidence="5">
    <location>
        <begin position="210"/>
        <end position="212"/>
    </location>
    <ligand>
        <name>a purine D-ribonucleoside</name>
        <dbReference type="ChEBI" id="CHEBI:142355"/>
        <note>ligand shared between dimeric partners</note>
    </ligand>
</feature>
<feature type="domain" description="Nucleoside phosphorylase" evidence="6">
    <location>
        <begin position="47"/>
        <end position="257"/>
    </location>
</feature>
<evidence type="ECO:0000313" key="7">
    <source>
        <dbReference type="PDB" id="8D38"/>
    </source>
</evidence>
<dbReference type="SMR" id="A0A9Y2YAG2"/>
<keyword evidence="3 5" id="KW-0808">Transferase</keyword>
<evidence type="ECO:0000256" key="4">
    <source>
        <dbReference type="ARBA" id="ARBA00048447"/>
    </source>
</evidence>
<comment type="catalytic activity">
    <reaction evidence="5">
        <text>a purine 2'-deoxy-D-ribonucleoside + phosphate = a purine nucleobase + 2-deoxy-alpha-D-ribose 1-phosphate</text>
        <dbReference type="Rhea" id="RHEA:36431"/>
        <dbReference type="ChEBI" id="CHEBI:26386"/>
        <dbReference type="ChEBI" id="CHEBI:43474"/>
        <dbReference type="ChEBI" id="CHEBI:57259"/>
        <dbReference type="ChEBI" id="CHEBI:142361"/>
        <dbReference type="EC" id="2.4.2.1"/>
    </reaction>
</comment>
<evidence type="ECO:0000256" key="5">
    <source>
        <dbReference type="HAMAP-Rule" id="MF_01627"/>
    </source>
</evidence>
<dbReference type="InterPro" id="IPR035994">
    <property type="entry name" value="Nucleoside_phosphorylase_sf"/>
</dbReference>
<dbReference type="GO" id="GO:0005829">
    <property type="term" value="C:cytosol"/>
    <property type="evidence" value="ECO:0007669"/>
    <property type="project" value="TreeGrafter"/>
</dbReference>
<evidence type="ECO:0000259" key="6">
    <source>
        <dbReference type="Pfam" id="PF01048"/>
    </source>
</evidence>
<organism evidence="7">
    <name type="scientific">Geobacillus stearothermophilus</name>
    <name type="common">Bacillus stearothermophilus</name>
    <dbReference type="NCBI Taxonomy" id="1422"/>
    <lineage>
        <taxon>Bacteria</taxon>
        <taxon>Bacillati</taxon>
        <taxon>Bacillota</taxon>
        <taxon>Bacilli</taxon>
        <taxon>Bacillales</taxon>
        <taxon>Anoxybacillaceae</taxon>
        <taxon>Geobacillus</taxon>
    </lineage>
</organism>
<evidence type="ECO:0000256" key="1">
    <source>
        <dbReference type="ARBA" id="ARBA00010456"/>
    </source>
</evidence>
<proteinExistence type="evidence at protein level"/>
<comment type="function">
    <text evidence="5">Catalyzes the reversible phosphorolytic breakdown of the N-glycosidic bond in the beta-(deoxy)ribonucleoside molecules, with the formation of the corresponding free purine bases and pentose-1-phosphate.</text>
</comment>
<reference evidence="8" key="1">
    <citation type="journal article" date="2022" name="Acta Crystallogr. F Struct. Biol. Commun.">
        <title>The structure of His-tagged Geobacillus stearothermophilus purine nucleoside phosphorylase reveals a spanner in the works'.</title>
        <authorList>
            <person name="Given F.M."/>
            <person name="Moran F."/>
            <person name="Johns A.S."/>
            <person name="Titterington J.A."/>
            <person name="Allison T.M."/>
            <person name="Crittenden D.L."/>
            <person name="Johnston J.M."/>
        </authorList>
    </citation>
    <scope>X-RAY CRYSTALLOGRAPHY (1.72 ANGSTROMS)</scope>
</reference>
<dbReference type="GO" id="GO:0004731">
    <property type="term" value="F:purine-nucleoside phosphorylase activity"/>
    <property type="evidence" value="ECO:0007669"/>
    <property type="project" value="UniProtKB-UniRule"/>
</dbReference>
<comment type="subunit">
    <text evidence="5">Homohexamer; trimer of homodimers.</text>
</comment>
<feature type="binding site" description="in other chain" evidence="5">
    <location>
        <position position="52"/>
    </location>
    <ligand>
        <name>phosphate</name>
        <dbReference type="ChEBI" id="CHEBI:43474"/>
        <note>ligand shared between dimeric partners</note>
    </ligand>
</feature>
<dbReference type="HAMAP" id="MF_01627">
    <property type="entry name" value="Pur_nucleosid_phosp"/>
    <property type="match status" value="1"/>
</dbReference>
<accession>A0A9Y2YAG2</accession>
<feature type="binding site" description="in other chain" evidence="5">
    <location>
        <begin position="119"/>
        <end position="122"/>
    </location>
    <ligand>
        <name>phosphate</name>
        <dbReference type="ChEBI" id="CHEBI:43474"/>
        <note>ligand shared between dimeric partners</note>
    </ligand>
</feature>
<comment type="catalytic activity">
    <reaction evidence="4">
        <text>uridine + phosphate = alpha-D-ribose 1-phosphate + uracil</text>
        <dbReference type="Rhea" id="RHEA:24388"/>
        <dbReference type="ChEBI" id="CHEBI:16704"/>
        <dbReference type="ChEBI" id="CHEBI:17568"/>
        <dbReference type="ChEBI" id="CHEBI:43474"/>
        <dbReference type="ChEBI" id="CHEBI:57720"/>
        <dbReference type="EC" id="2.4.2.3"/>
    </reaction>
</comment>
<keyword evidence="8" id="KW-0002">3D-structure</keyword>
<dbReference type="PANTHER" id="PTHR43691:SF11">
    <property type="entry name" value="FI09636P-RELATED"/>
    <property type="match status" value="1"/>
</dbReference>
<name>A0A9Y2YAG2_GEOSE</name>
<dbReference type="InterPro" id="IPR000845">
    <property type="entry name" value="Nucleoside_phosphorylase_d"/>
</dbReference>
<evidence type="ECO:0000256" key="3">
    <source>
        <dbReference type="ARBA" id="ARBA00022679"/>
    </source>
</evidence>
<dbReference type="SUPFAM" id="SSF53167">
    <property type="entry name" value="Purine and uridine phosphorylases"/>
    <property type="match status" value="1"/>
</dbReference>
<sequence>MKETAAAKFERQHMDSPDLGTGSENLYFQGAMMSVHIGAKAGEIAERILLPGDPLRAKYIAETFLEGAVCYNEVRGMLGFTGTYKGERISVQGTGMGVPSISIYVNELIQSYGVKTLIRVGTCGAIQPDVRVRDVILAMSASTDSNMNRLIFRGRDYAPTADFHLLRTAYEVGVEKGLALKVGNVFTADMFYNDEPNWETWARYGVLAVEMETAALYTLAAKFGCRALSVLTVSDHILTGEETTAEERQMTFNEMIEVALEAAIRNGA</sequence>
<feature type="binding site" evidence="5">
    <location>
        <position position="75"/>
    </location>
    <ligand>
        <name>phosphate</name>
        <dbReference type="ChEBI" id="CHEBI:43474"/>
        <note>ligand shared between dimeric partners</note>
    </ligand>
</feature>
<dbReference type="EC" id="2.4.2.1" evidence="5"/>
<dbReference type="AlphaFoldDB" id="A0A9Y2YAG2"/>
<evidence type="ECO:0007829" key="8">
    <source>
        <dbReference type="PDB" id="8D38"/>
    </source>
</evidence>
<dbReference type="CDD" id="cd09006">
    <property type="entry name" value="PNP_EcPNPI-like"/>
    <property type="match status" value="1"/>
</dbReference>
<dbReference type="PDB" id="8D38">
    <property type="method" value="X-ray"/>
    <property type="resolution" value="1.72 A"/>
    <property type="chains" value="A/B/C=1-268"/>
</dbReference>
<feature type="binding site" description="in other chain" evidence="5">
    <location>
        <position position="56"/>
    </location>
    <ligand>
        <name>phosphate</name>
        <dbReference type="ChEBI" id="CHEBI:43474"/>
        <note>ligand shared between dimeric partners</note>
    </ligand>
</feature>
<feature type="site" description="Important for catalytic activity" evidence="5">
    <location>
        <position position="248"/>
    </location>
</feature>
<dbReference type="Pfam" id="PF01048">
    <property type="entry name" value="PNP_UDP_1"/>
    <property type="match status" value="1"/>
</dbReference>
<dbReference type="PANTHER" id="PTHR43691">
    <property type="entry name" value="URIDINE PHOSPHORYLASE"/>
    <property type="match status" value="1"/>
</dbReference>
<dbReference type="NCBIfam" id="TIGR00107">
    <property type="entry name" value="deoD"/>
    <property type="match status" value="1"/>
</dbReference>
<dbReference type="GO" id="GO:0004850">
    <property type="term" value="F:uridine phosphorylase activity"/>
    <property type="evidence" value="ECO:0007669"/>
    <property type="project" value="UniProtKB-EC"/>
</dbReference>